<dbReference type="AlphaFoldDB" id="A0A1M7H925"/>
<dbReference type="PANTHER" id="PTHR46494:SF3">
    <property type="entry name" value="ZINC TRANSPORT PROTEIN ZNTB"/>
    <property type="match status" value="1"/>
</dbReference>
<proteinExistence type="inferred from homology"/>
<evidence type="ECO:0000256" key="1">
    <source>
        <dbReference type="ARBA" id="ARBA00004651"/>
    </source>
</evidence>
<dbReference type="InterPro" id="IPR002523">
    <property type="entry name" value="MgTranspt_CorA/ZnTranspt_ZntB"/>
</dbReference>
<dbReference type="SUPFAM" id="SSF143865">
    <property type="entry name" value="CorA soluble domain-like"/>
    <property type="match status" value="1"/>
</dbReference>
<dbReference type="GO" id="GO:0015095">
    <property type="term" value="F:magnesium ion transmembrane transporter activity"/>
    <property type="evidence" value="ECO:0007669"/>
    <property type="project" value="TreeGrafter"/>
</dbReference>
<sequence length="312" mass="35199">MNLPFFIAGWSFVDGVRELPEPSPGPLAAGCWYHFQRDAQDTELRLRLAGIPLSAICSVLAEDTRPRFELLDDGNFLLNLRGVNLNEGETPDDMLSIRILFYNGVLISTRKFPSRAISDIRSELAEGLGPRDLAEVLVAIIDKLHQRIEDFVEPAETLIAEQEDEHSTEESELMPLNKRLIKLRRFLKPQRFALEDMLETLPALLLDKRLALANARDTAARINESIDFYLEHIALVGQYQARWHSEKVNRNTYLLSILSGVFLPISFLTGLFGINIAGMPGIDNPLAFTVFSSSLVGLVAIEVILLKRWRFI</sequence>
<evidence type="ECO:0000256" key="3">
    <source>
        <dbReference type="ARBA" id="ARBA00022448"/>
    </source>
</evidence>
<dbReference type="EMBL" id="FRCA01000006">
    <property type="protein sequence ID" value="SHM24647.1"/>
    <property type="molecule type" value="Genomic_DNA"/>
</dbReference>
<dbReference type="GO" id="GO:0050897">
    <property type="term" value="F:cobalt ion binding"/>
    <property type="evidence" value="ECO:0007669"/>
    <property type="project" value="TreeGrafter"/>
</dbReference>
<dbReference type="Pfam" id="PF01544">
    <property type="entry name" value="CorA"/>
    <property type="match status" value="1"/>
</dbReference>
<dbReference type="Gene3D" id="3.30.460.20">
    <property type="entry name" value="CorA soluble domain-like"/>
    <property type="match status" value="1"/>
</dbReference>
<dbReference type="Proteomes" id="UP000184123">
    <property type="component" value="Unassembled WGS sequence"/>
</dbReference>
<evidence type="ECO:0000256" key="9">
    <source>
        <dbReference type="ARBA" id="ARBA00023065"/>
    </source>
</evidence>
<keyword evidence="5" id="KW-0997">Cell inner membrane</keyword>
<dbReference type="GO" id="GO:0000287">
    <property type="term" value="F:magnesium ion binding"/>
    <property type="evidence" value="ECO:0007669"/>
    <property type="project" value="TreeGrafter"/>
</dbReference>
<feature type="transmembrane region" description="Helical" evidence="11">
    <location>
        <begin position="286"/>
        <end position="306"/>
    </location>
</feature>
<comment type="similarity">
    <text evidence="2">Belongs to the CorA metal ion transporter (MIT) (TC 1.A.35) family.</text>
</comment>
<dbReference type="Proteomes" id="UP000321726">
    <property type="component" value="Unassembled WGS sequence"/>
</dbReference>
<evidence type="ECO:0000256" key="8">
    <source>
        <dbReference type="ARBA" id="ARBA00022989"/>
    </source>
</evidence>
<feature type="transmembrane region" description="Helical" evidence="11">
    <location>
        <begin position="252"/>
        <end position="274"/>
    </location>
</feature>
<reference evidence="12 15" key="2">
    <citation type="submission" date="2019-07" db="EMBL/GenBank/DDBJ databases">
        <title>Whole genome shotgun sequence of Halomonas cupida NBRC 102219.</title>
        <authorList>
            <person name="Hosoyama A."/>
            <person name="Uohara A."/>
            <person name="Ohji S."/>
            <person name="Ichikawa N."/>
        </authorList>
    </citation>
    <scope>NUCLEOTIDE SEQUENCE [LARGE SCALE GENOMIC DNA]</scope>
    <source>
        <strain evidence="12 15">NBRC 102219</strain>
    </source>
</reference>
<evidence type="ECO:0000313" key="12">
    <source>
        <dbReference type="EMBL" id="GEN24892.1"/>
    </source>
</evidence>
<dbReference type="SUPFAM" id="SSF144083">
    <property type="entry name" value="Magnesium transport protein CorA, transmembrane region"/>
    <property type="match status" value="1"/>
</dbReference>
<gene>
    <name evidence="12" type="ORF">HCU01_28410</name>
    <name evidence="13" type="ORF">SAMN05660971_02523</name>
</gene>
<keyword evidence="9" id="KW-0406">Ion transport</keyword>
<keyword evidence="10 11" id="KW-0472">Membrane</keyword>
<keyword evidence="4" id="KW-1003">Cell membrane</keyword>
<keyword evidence="6 11" id="KW-0812">Transmembrane</keyword>
<evidence type="ECO:0000256" key="6">
    <source>
        <dbReference type="ARBA" id="ARBA00022692"/>
    </source>
</evidence>
<dbReference type="GO" id="GO:0005886">
    <property type="term" value="C:plasma membrane"/>
    <property type="evidence" value="ECO:0007669"/>
    <property type="project" value="UniProtKB-SubCell"/>
</dbReference>
<accession>A0A1M7H925</accession>
<evidence type="ECO:0000256" key="7">
    <source>
        <dbReference type="ARBA" id="ARBA00022833"/>
    </source>
</evidence>
<dbReference type="Gene3D" id="1.20.58.340">
    <property type="entry name" value="Magnesium transport protein CorA, transmembrane region"/>
    <property type="match status" value="2"/>
</dbReference>
<dbReference type="GO" id="GO:0015087">
    <property type="term" value="F:cobalt ion transmembrane transporter activity"/>
    <property type="evidence" value="ECO:0007669"/>
    <property type="project" value="TreeGrafter"/>
</dbReference>
<dbReference type="PANTHER" id="PTHR46494">
    <property type="entry name" value="CORA FAMILY METAL ION TRANSPORTER (EUROFUNG)"/>
    <property type="match status" value="1"/>
</dbReference>
<evidence type="ECO:0000256" key="4">
    <source>
        <dbReference type="ARBA" id="ARBA00022475"/>
    </source>
</evidence>
<protein>
    <submittedName>
        <fullName evidence="12 13">Zinc transporter</fullName>
    </submittedName>
</protein>
<dbReference type="STRING" id="44933.SAMN05660971_02523"/>
<keyword evidence="7" id="KW-0862">Zinc</keyword>
<evidence type="ECO:0000313" key="15">
    <source>
        <dbReference type="Proteomes" id="UP000321726"/>
    </source>
</evidence>
<evidence type="ECO:0000313" key="13">
    <source>
        <dbReference type="EMBL" id="SHM24647.1"/>
    </source>
</evidence>
<dbReference type="EMBL" id="BJXU01000116">
    <property type="protein sequence ID" value="GEN24892.1"/>
    <property type="molecule type" value="Genomic_DNA"/>
</dbReference>
<keyword evidence="3" id="KW-0813">Transport</keyword>
<evidence type="ECO:0000256" key="2">
    <source>
        <dbReference type="ARBA" id="ARBA00009765"/>
    </source>
</evidence>
<evidence type="ECO:0000313" key="14">
    <source>
        <dbReference type="Proteomes" id="UP000184123"/>
    </source>
</evidence>
<evidence type="ECO:0000256" key="11">
    <source>
        <dbReference type="SAM" id="Phobius"/>
    </source>
</evidence>
<dbReference type="InterPro" id="IPR045863">
    <property type="entry name" value="CorA_TM1_TM2"/>
</dbReference>
<reference evidence="13 14" key="1">
    <citation type="submission" date="2016-11" db="EMBL/GenBank/DDBJ databases">
        <authorList>
            <person name="Jaros S."/>
            <person name="Januszkiewicz K."/>
            <person name="Wedrychowicz H."/>
        </authorList>
    </citation>
    <scope>NUCLEOTIDE SEQUENCE [LARGE SCALE GENOMIC DNA]</scope>
    <source>
        <strain evidence="13 14">DSM 4740</strain>
    </source>
</reference>
<evidence type="ECO:0000256" key="10">
    <source>
        <dbReference type="ARBA" id="ARBA00023136"/>
    </source>
</evidence>
<comment type="subcellular location">
    <subcellularLocation>
        <location evidence="1">Cell membrane</location>
        <topology evidence="1">Multi-pass membrane protein</topology>
    </subcellularLocation>
</comment>
<keyword evidence="15" id="KW-1185">Reference proteome</keyword>
<evidence type="ECO:0000256" key="5">
    <source>
        <dbReference type="ARBA" id="ARBA00022519"/>
    </source>
</evidence>
<dbReference type="RefSeq" id="WP_073435556.1">
    <property type="nucleotide sequence ID" value="NZ_BJXU01000116.1"/>
</dbReference>
<name>A0A1M7H925_9GAMM</name>
<dbReference type="OrthoDB" id="9803484at2"/>
<dbReference type="InterPro" id="IPR045861">
    <property type="entry name" value="CorA_cytoplasmic_dom"/>
</dbReference>
<organism evidence="13 14">
    <name type="scientific">Halomonas cupida</name>
    <dbReference type="NCBI Taxonomy" id="44933"/>
    <lineage>
        <taxon>Bacteria</taxon>
        <taxon>Pseudomonadati</taxon>
        <taxon>Pseudomonadota</taxon>
        <taxon>Gammaproteobacteria</taxon>
        <taxon>Oceanospirillales</taxon>
        <taxon>Halomonadaceae</taxon>
        <taxon>Halomonas</taxon>
    </lineage>
</organism>
<keyword evidence="8 11" id="KW-1133">Transmembrane helix</keyword>